<dbReference type="UniPathway" id="UPA00113">
    <property type="reaction ID" value="UER00529"/>
</dbReference>
<dbReference type="GO" id="GO:0004343">
    <property type="term" value="F:glucosamine 6-phosphate N-acetyltransferase activity"/>
    <property type="evidence" value="ECO:0007669"/>
    <property type="project" value="UniProtKB-UniRule"/>
</dbReference>
<protein>
    <recommendedName>
        <fullName evidence="1">Glucosamine 6-phosphate N-acetyltransferase</fullName>
        <ecNumber evidence="1">2.3.1.4</ecNumber>
    </recommendedName>
</protein>
<sequence>VFVLPDSTGELCAAATLMLEPKLLRGGTTPLTAHIEDVVVDEKLRGSGIGKQLIRCLLEIAAEAGCDTASLNCTP</sequence>
<dbReference type="RefSeq" id="XP_005782250.1">
    <property type="nucleotide sequence ID" value="XM_005782193.1"/>
</dbReference>
<dbReference type="KEGG" id="ehx:EMIHUDRAFT_47624"/>
<dbReference type="Gene3D" id="3.40.630.30">
    <property type="match status" value="1"/>
</dbReference>
<dbReference type="GO" id="GO:0006048">
    <property type="term" value="P:UDP-N-acetylglucosamine biosynthetic process"/>
    <property type="evidence" value="ECO:0007669"/>
    <property type="project" value="UniProtKB-UniRule"/>
</dbReference>
<keyword evidence="1" id="KW-0808">Transferase</keyword>
<organism evidence="3 4">
    <name type="scientific">Emiliania huxleyi (strain CCMP1516)</name>
    <dbReference type="NCBI Taxonomy" id="280463"/>
    <lineage>
        <taxon>Eukaryota</taxon>
        <taxon>Haptista</taxon>
        <taxon>Haptophyta</taxon>
        <taxon>Prymnesiophyceae</taxon>
        <taxon>Isochrysidales</taxon>
        <taxon>Noelaerhabdaceae</taxon>
        <taxon>Emiliania</taxon>
    </lineage>
</organism>
<dbReference type="RefSeq" id="XP_005771095.1">
    <property type="nucleotide sequence ID" value="XM_005771038.1"/>
</dbReference>
<name>A0A0D3K236_EMIH1</name>
<evidence type="ECO:0000259" key="2">
    <source>
        <dbReference type="PROSITE" id="PS51186"/>
    </source>
</evidence>
<reference evidence="3" key="2">
    <citation type="submission" date="2024-10" db="UniProtKB">
        <authorList>
            <consortium name="EnsemblProtists"/>
        </authorList>
    </citation>
    <scope>IDENTIFICATION</scope>
</reference>
<dbReference type="PROSITE" id="PS51186">
    <property type="entry name" value="GNAT"/>
    <property type="match status" value="1"/>
</dbReference>
<dbReference type="InterPro" id="IPR039143">
    <property type="entry name" value="GNPNAT1-like"/>
</dbReference>
<dbReference type="InterPro" id="IPR000182">
    <property type="entry name" value="GNAT_dom"/>
</dbReference>
<dbReference type="InterPro" id="IPR016181">
    <property type="entry name" value="Acyl_CoA_acyltransferase"/>
</dbReference>
<keyword evidence="4" id="KW-1185">Reference proteome</keyword>
<dbReference type="GeneID" id="17264218"/>
<comment type="similarity">
    <text evidence="1">Belongs to the acetyltransferase family. GNA1 subfamily.</text>
</comment>
<evidence type="ECO:0000256" key="1">
    <source>
        <dbReference type="RuleBase" id="RU365086"/>
    </source>
</evidence>
<proteinExistence type="inferred from homology"/>
<dbReference type="EnsemblProtists" id="EOD18666">
    <property type="protein sequence ID" value="EOD18666"/>
    <property type="gene ID" value="EMIHUDRAFT_47633"/>
</dbReference>
<dbReference type="CDD" id="cd04301">
    <property type="entry name" value="NAT_SF"/>
    <property type="match status" value="1"/>
</dbReference>
<dbReference type="GeneID" id="17275094"/>
<dbReference type="PANTHER" id="PTHR13355">
    <property type="entry name" value="GLUCOSAMINE 6-PHOSPHATE N-ACETYLTRANSFERASE"/>
    <property type="match status" value="1"/>
</dbReference>
<evidence type="ECO:0000313" key="4">
    <source>
        <dbReference type="Proteomes" id="UP000013827"/>
    </source>
</evidence>
<dbReference type="Pfam" id="PF00583">
    <property type="entry name" value="Acetyltransf_1"/>
    <property type="match status" value="1"/>
</dbReference>
<dbReference type="SUPFAM" id="SSF55729">
    <property type="entry name" value="Acyl-CoA N-acyltransferases (Nat)"/>
    <property type="match status" value="1"/>
</dbReference>
<dbReference type="HOGENOM" id="CLU_2678591_0_0_1"/>
<dbReference type="KEGG" id="ehx:EMIHUDRAFT_47633"/>
<dbReference type="PaxDb" id="2903-EOD18666"/>
<feature type="domain" description="N-acetyltransferase" evidence="2">
    <location>
        <begin position="1"/>
        <end position="75"/>
    </location>
</feature>
<accession>A0A0D3K236</accession>
<comment type="pathway">
    <text evidence="1">Nucleotide-sugar biosynthesis; UDP-N-acetyl-alpha-D-glucosamine biosynthesis; N-acetyl-alpha-D-glucosamine 1-phosphate from alpha-D-glucosamine 6-phosphate (route I): step 1/2.</text>
</comment>
<dbReference type="STRING" id="2903.R1E6H7"/>
<dbReference type="PANTHER" id="PTHR13355:SF11">
    <property type="entry name" value="GLUCOSAMINE 6-PHOSPHATE N-ACETYLTRANSFERASE"/>
    <property type="match status" value="1"/>
</dbReference>
<reference evidence="4" key="1">
    <citation type="journal article" date="2013" name="Nature">
        <title>Pan genome of the phytoplankton Emiliania underpins its global distribution.</title>
        <authorList>
            <person name="Read B.A."/>
            <person name="Kegel J."/>
            <person name="Klute M.J."/>
            <person name="Kuo A."/>
            <person name="Lefebvre S.C."/>
            <person name="Maumus F."/>
            <person name="Mayer C."/>
            <person name="Miller J."/>
            <person name="Monier A."/>
            <person name="Salamov A."/>
            <person name="Young J."/>
            <person name="Aguilar M."/>
            <person name="Claverie J.M."/>
            <person name="Frickenhaus S."/>
            <person name="Gonzalez K."/>
            <person name="Herman E.K."/>
            <person name="Lin Y.C."/>
            <person name="Napier J."/>
            <person name="Ogata H."/>
            <person name="Sarno A.F."/>
            <person name="Shmutz J."/>
            <person name="Schroeder D."/>
            <person name="de Vargas C."/>
            <person name="Verret F."/>
            <person name="von Dassow P."/>
            <person name="Valentin K."/>
            <person name="Van de Peer Y."/>
            <person name="Wheeler G."/>
            <person name="Dacks J.B."/>
            <person name="Delwiche C.F."/>
            <person name="Dyhrman S.T."/>
            <person name="Glockner G."/>
            <person name="John U."/>
            <person name="Richards T."/>
            <person name="Worden A.Z."/>
            <person name="Zhang X."/>
            <person name="Grigoriev I.V."/>
            <person name="Allen A.E."/>
            <person name="Bidle K."/>
            <person name="Borodovsky M."/>
            <person name="Bowler C."/>
            <person name="Brownlee C."/>
            <person name="Cock J.M."/>
            <person name="Elias M."/>
            <person name="Gladyshev V.N."/>
            <person name="Groth M."/>
            <person name="Guda C."/>
            <person name="Hadaegh A."/>
            <person name="Iglesias-Rodriguez M.D."/>
            <person name="Jenkins J."/>
            <person name="Jones B.M."/>
            <person name="Lawson T."/>
            <person name="Leese F."/>
            <person name="Lindquist E."/>
            <person name="Lobanov A."/>
            <person name="Lomsadze A."/>
            <person name="Malik S.B."/>
            <person name="Marsh M.E."/>
            <person name="Mackinder L."/>
            <person name="Mock T."/>
            <person name="Mueller-Roeber B."/>
            <person name="Pagarete A."/>
            <person name="Parker M."/>
            <person name="Probert I."/>
            <person name="Quesneville H."/>
            <person name="Raines C."/>
            <person name="Rensing S.A."/>
            <person name="Riano-Pachon D.M."/>
            <person name="Richier S."/>
            <person name="Rokitta S."/>
            <person name="Shiraiwa Y."/>
            <person name="Soanes D.M."/>
            <person name="van der Giezen M."/>
            <person name="Wahlund T.M."/>
            <person name="Williams B."/>
            <person name="Wilson W."/>
            <person name="Wolfe G."/>
            <person name="Wurch L.L."/>
        </authorList>
    </citation>
    <scope>NUCLEOTIDE SEQUENCE</scope>
</reference>
<dbReference type="AlphaFoldDB" id="A0A0D3K236"/>
<dbReference type="Proteomes" id="UP000013827">
    <property type="component" value="Unassembled WGS sequence"/>
</dbReference>
<keyword evidence="1" id="KW-0012">Acyltransferase</keyword>
<comment type="catalytic activity">
    <reaction evidence="1">
        <text>D-glucosamine 6-phosphate + acetyl-CoA = N-acetyl-D-glucosamine 6-phosphate + CoA + H(+)</text>
        <dbReference type="Rhea" id="RHEA:10292"/>
        <dbReference type="ChEBI" id="CHEBI:15378"/>
        <dbReference type="ChEBI" id="CHEBI:57287"/>
        <dbReference type="ChEBI" id="CHEBI:57288"/>
        <dbReference type="ChEBI" id="CHEBI:57513"/>
        <dbReference type="ChEBI" id="CHEBI:58725"/>
        <dbReference type="EC" id="2.3.1.4"/>
    </reaction>
</comment>
<dbReference type="EC" id="2.3.1.4" evidence="1"/>
<dbReference type="EnsemblProtists" id="EOD29821">
    <property type="protein sequence ID" value="EOD29821"/>
    <property type="gene ID" value="EMIHUDRAFT_47624"/>
</dbReference>
<evidence type="ECO:0000313" key="3">
    <source>
        <dbReference type="EnsemblProtists" id="EOD29821"/>
    </source>
</evidence>